<protein>
    <recommendedName>
        <fullName evidence="3">ERCC4 domain-containing protein</fullName>
    </recommendedName>
</protein>
<dbReference type="SUPFAM" id="SSF52980">
    <property type="entry name" value="Restriction endonuclease-like"/>
    <property type="match status" value="1"/>
</dbReference>
<reference evidence="1 2" key="1">
    <citation type="submission" date="2022-09" db="EMBL/GenBank/DDBJ databases">
        <title>Evolutionary Diversification of Methanotrophic Ca. Methanophagales (ANME-1) and Their Expansive Virome.</title>
        <authorList>
            <person name="Laso-Perez R."/>
            <person name="Wu F."/>
            <person name="Cremiere A."/>
            <person name="Speth D."/>
            <person name="Magyar J.S."/>
            <person name="Krupovic M."/>
            <person name="Orphan V.J."/>
        </authorList>
    </citation>
    <scope>NUCLEOTIDE SEQUENCE [LARGE SCALE GENOMIC DNA]</scope>
    <source>
        <strain evidence="1">PBV299</strain>
    </source>
</reference>
<proteinExistence type="predicted"/>
<dbReference type="InterPro" id="IPR010994">
    <property type="entry name" value="RuvA_2-like"/>
</dbReference>
<sequence length="196" mass="22603">MYVDSNQHAAHPELSPKNSIITKLPVDYVVKDISIEYKTSSDFFRSITDGRLWKQAEVADIFLIAWSSDEFIKHIPYRYAFSSVLGALSALLISFHKSVIFLPKEWSKEFLESLARKEEKPGRIPSFKRKSKSLSEAARNLLMEIPGISVRRVDVITEEFNNIREIVNADTSRIEKLSLPKKVKENLKNIWEVSFQ</sequence>
<organism evidence="1 2">
    <name type="scientific">Methanophagales virus PBV299</name>
    <dbReference type="NCBI Taxonomy" id="2987730"/>
    <lineage>
        <taxon>Viruses</taxon>
        <taxon>Duplodnaviria</taxon>
        <taxon>Heunggongvirae</taxon>
        <taxon>Uroviricota</taxon>
        <taxon>Caudoviricetes</taxon>
        <taxon>Nakonvirales</taxon>
        <taxon>Ahpuchviridae</taxon>
        <taxon>Kisinvirus</taxon>
        <taxon>Kisinvirus pescaderoense</taxon>
    </lineage>
</organism>
<dbReference type="InterPro" id="IPR011335">
    <property type="entry name" value="Restrct_endonuc-II-like"/>
</dbReference>
<evidence type="ECO:0008006" key="3">
    <source>
        <dbReference type="Google" id="ProtNLM"/>
    </source>
</evidence>
<accession>A0ABY6GN69</accession>
<dbReference type="Gene3D" id="3.40.50.10130">
    <property type="match status" value="1"/>
</dbReference>
<keyword evidence="2" id="KW-1185">Reference proteome</keyword>
<evidence type="ECO:0000313" key="1">
    <source>
        <dbReference type="EMBL" id="UYL64810.1"/>
    </source>
</evidence>
<name>A0ABY6GN69_9CAUD</name>
<gene>
    <name evidence="1" type="ORF">OFDIEDLO_00014</name>
</gene>
<evidence type="ECO:0000313" key="2">
    <source>
        <dbReference type="Proteomes" id="UP001156193"/>
    </source>
</evidence>
<dbReference type="EMBL" id="OP413838">
    <property type="protein sequence ID" value="UYL64810.1"/>
    <property type="molecule type" value="Genomic_DNA"/>
</dbReference>
<dbReference type="Proteomes" id="UP001156193">
    <property type="component" value="Segment"/>
</dbReference>
<dbReference type="SUPFAM" id="SSF47781">
    <property type="entry name" value="RuvA domain 2-like"/>
    <property type="match status" value="1"/>
</dbReference>